<keyword evidence="2" id="KW-1185">Reference proteome</keyword>
<organism evidence="1 2">
    <name type="scientific">Paramecium primaurelia</name>
    <dbReference type="NCBI Taxonomy" id="5886"/>
    <lineage>
        <taxon>Eukaryota</taxon>
        <taxon>Sar</taxon>
        <taxon>Alveolata</taxon>
        <taxon>Ciliophora</taxon>
        <taxon>Intramacronucleata</taxon>
        <taxon>Oligohymenophorea</taxon>
        <taxon>Peniculida</taxon>
        <taxon>Parameciidae</taxon>
        <taxon>Paramecium</taxon>
    </lineage>
</organism>
<comment type="caution">
    <text evidence="1">The sequence shown here is derived from an EMBL/GenBank/DDBJ whole genome shotgun (WGS) entry which is preliminary data.</text>
</comment>
<name>A0A8S1PEZ2_PARPR</name>
<proteinExistence type="predicted"/>
<dbReference type="EMBL" id="CAJJDM010000118">
    <property type="protein sequence ID" value="CAD8101499.1"/>
    <property type="molecule type" value="Genomic_DNA"/>
</dbReference>
<evidence type="ECO:0000313" key="2">
    <source>
        <dbReference type="Proteomes" id="UP000688137"/>
    </source>
</evidence>
<dbReference type="AlphaFoldDB" id="A0A8S1PEZ2"/>
<gene>
    <name evidence="1" type="ORF">PPRIM_AZ9-3.1.T1150153</name>
</gene>
<reference evidence="1" key="1">
    <citation type="submission" date="2021-01" db="EMBL/GenBank/DDBJ databases">
        <authorList>
            <consortium name="Genoscope - CEA"/>
            <person name="William W."/>
        </authorList>
    </citation>
    <scope>NUCLEOTIDE SEQUENCE</scope>
</reference>
<evidence type="ECO:0000313" key="1">
    <source>
        <dbReference type="EMBL" id="CAD8101499.1"/>
    </source>
</evidence>
<dbReference type="Proteomes" id="UP000688137">
    <property type="component" value="Unassembled WGS sequence"/>
</dbReference>
<sequence>MQGKSQRELDSLLDLNSSFIIKSTNQVIFNGFTFKTQYYDNSFCLKEVRNVYIIQIKQYNAEIYKQRSESFQCLLLLQQ</sequence>
<protein>
    <submittedName>
        <fullName evidence="1">Uncharacterized protein</fullName>
    </submittedName>
</protein>
<accession>A0A8S1PEZ2</accession>